<keyword evidence="2" id="KW-1185">Reference proteome</keyword>
<dbReference type="Proteomes" id="UP000000269">
    <property type="component" value="Chromosome"/>
</dbReference>
<dbReference type="KEGG" id="aoe:Clos_0857"/>
<dbReference type="EMBL" id="CP000853">
    <property type="protein sequence ID" value="ABW18406.1"/>
    <property type="molecule type" value="Genomic_DNA"/>
</dbReference>
<dbReference type="RefSeq" id="WP_012158718.1">
    <property type="nucleotide sequence ID" value="NC_009922.1"/>
</dbReference>
<dbReference type="STRING" id="350688.Clos_0857"/>
<sequence>MTLIVGLSTIVLFILGYYIMDHIDQFIQNNVGISNKNLYHEKVKDREEKNRILIYGKNELTELVEDYCNSQRYEYQQITDVCYIDPETKYRCLLALSYNDADNLTVSSIGFKIYSISNVTALCNNQENLKMYKEFSVHNVLLYDDIDKVFGMIKGLVEDGNKNKNKI</sequence>
<name>A8MES7_ALKOO</name>
<gene>
    <name evidence="1" type="ordered locus">Clos_0857</name>
</gene>
<dbReference type="eggNOG" id="COG0569">
    <property type="taxonomic scope" value="Bacteria"/>
</dbReference>
<organism evidence="1 2">
    <name type="scientific">Alkaliphilus oremlandii (strain OhILAs)</name>
    <name type="common">Clostridium oremlandii (strain OhILAs)</name>
    <dbReference type="NCBI Taxonomy" id="350688"/>
    <lineage>
        <taxon>Bacteria</taxon>
        <taxon>Bacillati</taxon>
        <taxon>Bacillota</taxon>
        <taxon>Clostridia</taxon>
        <taxon>Peptostreptococcales</taxon>
        <taxon>Natronincolaceae</taxon>
        <taxon>Alkaliphilus</taxon>
    </lineage>
</organism>
<protein>
    <submittedName>
        <fullName evidence="1">Uncharacterized protein</fullName>
    </submittedName>
</protein>
<proteinExistence type="predicted"/>
<reference evidence="2" key="1">
    <citation type="submission" date="2007-10" db="EMBL/GenBank/DDBJ databases">
        <title>Complete genome of Alkaliphilus oremlandii OhILAs.</title>
        <authorList>
            <person name="Copeland A."/>
            <person name="Lucas S."/>
            <person name="Lapidus A."/>
            <person name="Barry K."/>
            <person name="Detter J.C."/>
            <person name="Glavina del Rio T."/>
            <person name="Hammon N."/>
            <person name="Israni S."/>
            <person name="Dalin E."/>
            <person name="Tice H."/>
            <person name="Pitluck S."/>
            <person name="Chain P."/>
            <person name="Malfatti S."/>
            <person name="Shin M."/>
            <person name="Vergez L."/>
            <person name="Schmutz J."/>
            <person name="Larimer F."/>
            <person name="Land M."/>
            <person name="Hauser L."/>
            <person name="Kyrpides N."/>
            <person name="Mikhailova N."/>
            <person name="Stolz J.F."/>
            <person name="Dawson A."/>
            <person name="Fisher E."/>
            <person name="Crable B."/>
            <person name="Perera E."/>
            <person name="Lisak J."/>
            <person name="Ranganathan M."/>
            <person name="Basu P."/>
            <person name="Richardson P."/>
        </authorList>
    </citation>
    <scope>NUCLEOTIDE SEQUENCE [LARGE SCALE GENOMIC DNA]</scope>
    <source>
        <strain evidence="2">OhILAs</strain>
    </source>
</reference>
<dbReference type="OrthoDB" id="1953705at2"/>
<dbReference type="HOGENOM" id="CLU_1736702_0_0_9"/>
<evidence type="ECO:0000313" key="2">
    <source>
        <dbReference type="Proteomes" id="UP000000269"/>
    </source>
</evidence>
<dbReference type="AlphaFoldDB" id="A8MES7"/>
<evidence type="ECO:0000313" key="1">
    <source>
        <dbReference type="EMBL" id="ABW18406.1"/>
    </source>
</evidence>
<accession>A8MES7</accession>